<reference evidence="2" key="1">
    <citation type="journal article" date="2019" name="Int. J. Syst. Evol. Microbiol.">
        <title>The Global Catalogue of Microorganisms (GCM) 10K type strain sequencing project: providing services to taxonomists for standard genome sequencing and annotation.</title>
        <authorList>
            <consortium name="The Broad Institute Genomics Platform"/>
            <consortium name="The Broad Institute Genome Sequencing Center for Infectious Disease"/>
            <person name="Wu L."/>
            <person name="Ma J."/>
        </authorList>
    </citation>
    <scope>NUCLEOTIDE SEQUENCE [LARGE SCALE GENOMIC DNA]</scope>
    <source>
        <strain evidence="2">KCTC 42964</strain>
    </source>
</reference>
<sequence length="235" mass="26712">MIDHLCKAVIAELGIRRFVETGLYMGETVAEVSAWFAELHPGFGVLTHYDNYQVRGGANPWNAYIPYPVFRALPNTRFSLFSIENNAHYADRSRRLFASNPNIAIVEGSSEAELKRLLAEGVIHDRDPWFFYLDAHWGEYWPLRDEIATILTLPQCIVVVDDFEVPGQPKWGFDMYQGVPCNMAVIADLLAGHDIAAYYPVRSNRDNRGWVILFKGFSEAELAFMAKLPFDHAPL</sequence>
<dbReference type="Proteomes" id="UP001595528">
    <property type="component" value="Unassembled WGS sequence"/>
</dbReference>
<keyword evidence="2" id="KW-1185">Reference proteome</keyword>
<proteinExistence type="predicted"/>
<dbReference type="Gene3D" id="3.40.50.150">
    <property type="entry name" value="Vaccinia Virus protein VP39"/>
    <property type="match status" value="1"/>
</dbReference>
<dbReference type="EMBL" id="JBHRTR010000036">
    <property type="protein sequence ID" value="MFC3230175.1"/>
    <property type="molecule type" value="Genomic_DNA"/>
</dbReference>
<dbReference type="InterPro" id="IPR029063">
    <property type="entry name" value="SAM-dependent_MTases_sf"/>
</dbReference>
<evidence type="ECO:0000313" key="1">
    <source>
        <dbReference type="EMBL" id="MFC3230175.1"/>
    </source>
</evidence>
<accession>A0ABV7L721</accession>
<evidence type="ECO:0000313" key="2">
    <source>
        <dbReference type="Proteomes" id="UP001595528"/>
    </source>
</evidence>
<organism evidence="1 2">
    <name type="scientific">Marinibaculum pumilum</name>
    <dbReference type="NCBI Taxonomy" id="1766165"/>
    <lineage>
        <taxon>Bacteria</taxon>
        <taxon>Pseudomonadati</taxon>
        <taxon>Pseudomonadota</taxon>
        <taxon>Alphaproteobacteria</taxon>
        <taxon>Rhodospirillales</taxon>
        <taxon>Rhodospirillaceae</taxon>
        <taxon>Marinibaculum</taxon>
    </lineage>
</organism>
<dbReference type="RefSeq" id="WP_379905093.1">
    <property type="nucleotide sequence ID" value="NZ_JBHRTR010000036.1"/>
</dbReference>
<name>A0ABV7L721_9PROT</name>
<comment type="caution">
    <text evidence="1">The sequence shown here is derived from an EMBL/GenBank/DDBJ whole genome shotgun (WGS) entry which is preliminary data.</text>
</comment>
<gene>
    <name evidence="1" type="ORF">ACFOGJ_23195</name>
</gene>
<evidence type="ECO:0008006" key="3">
    <source>
        <dbReference type="Google" id="ProtNLM"/>
    </source>
</evidence>
<protein>
    <recommendedName>
        <fullName evidence="3">Class I SAM-dependent methyltransferase</fullName>
    </recommendedName>
</protein>